<proteinExistence type="predicted"/>
<evidence type="ECO:0000313" key="3">
    <source>
        <dbReference type="Proteomes" id="UP000466694"/>
    </source>
</evidence>
<protein>
    <submittedName>
        <fullName evidence="1">Arsenate reductase ArsC</fullName>
    </submittedName>
</protein>
<dbReference type="Proteomes" id="UP000466694">
    <property type="component" value="Unassembled WGS sequence"/>
</dbReference>
<dbReference type="EMBL" id="WISZ01000168">
    <property type="protein sequence ID" value="MQX11139.1"/>
    <property type="molecule type" value="Genomic_DNA"/>
</dbReference>
<organism evidence="1 3">
    <name type="scientific">Rhizobium fredii</name>
    <name type="common">Sinorhizobium fredii</name>
    <dbReference type="NCBI Taxonomy" id="380"/>
    <lineage>
        <taxon>Bacteria</taxon>
        <taxon>Pseudomonadati</taxon>
        <taxon>Pseudomonadota</taxon>
        <taxon>Alphaproteobacteria</taxon>
        <taxon>Hyphomicrobiales</taxon>
        <taxon>Rhizobiaceae</taxon>
        <taxon>Sinorhizobium/Ensifer group</taxon>
        <taxon>Sinorhizobium</taxon>
    </lineage>
</organism>
<name>A0A844A2E0_RHIFR</name>
<dbReference type="Gene3D" id="3.40.50.2300">
    <property type="match status" value="1"/>
</dbReference>
<gene>
    <name evidence="1" type="ORF">GHK48_02795</name>
    <name evidence="2" type="ORF">GHK48_23420</name>
</gene>
<dbReference type="InterPro" id="IPR036196">
    <property type="entry name" value="Ptyr_pPase_sf"/>
</dbReference>
<dbReference type="SUPFAM" id="SSF52788">
    <property type="entry name" value="Phosphotyrosine protein phosphatases I"/>
    <property type="match status" value="1"/>
</dbReference>
<accession>A0A844A2E0</accession>
<evidence type="ECO:0000313" key="2">
    <source>
        <dbReference type="EMBL" id="MQX11139.1"/>
    </source>
</evidence>
<dbReference type="AlphaFoldDB" id="A0A844A2E0"/>
<sequence length="92" mass="10176">APQMDFVFTVCDNAANEACPVWPGQPMTAHWGVPDPAAAEGTEAEKHFAFDDTYRMLNNRISIFISLPMTSLDKLALQRRLNEIGRDVPKAG</sequence>
<evidence type="ECO:0000313" key="1">
    <source>
        <dbReference type="EMBL" id="MQX07284.1"/>
    </source>
</evidence>
<feature type="non-terminal residue" evidence="1">
    <location>
        <position position="1"/>
    </location>
</feature>
<reference evidence="1 3" key="1">
    <citation type="journal article" date="2013" name="Genome Biol.">
        <title>Comparative genomics of the core and accessory genomes of 48 Sinorhizobium strains comprising five genospecies.</title>
        <authorList>
            <person name="Sugawara M."/>
            <person name="Epstein B."/>
            <person name="Badgley B.D."/>
            <person name="Unno T."/>
            <person name="Xu L."/>
            <person name="Reese J."/>
            <person name="Gyaneshwar P."/>
            <person name="Denny R."/>
            <person name="Mudge J."/>
            <person name="Bharti A.K."/>
            <person name="Farmer A.D."/>
            <person name="May G.D."/>
            <person name="Woodward J.E."/>
            <person name="Medigue C."/>
            <person name="Vallenet D."/>
            <person name="Lajus A."/>
            <person name="Rouy Z."/>
            <person name="Martinez-Vaz B."/>
            <person name="Tiffin P."/>
            <person name="Young N.D."/>
            <person name="Sadowsky M.J."/>
        </authorList>
    </citation>
    <scope>NUCLEOTIDE SEQUENCE [LARGE SCALE GENOMIC DNA]</scope>
    <source>
        <strain evidence="1 3">USDA205</strain>
    </source>
</reference>
<comment type="caution">
    <text evidence="1">The sequence shown here is derived from an EMBL/GenBank/DDBJ whole genome shotgun (WGS) entry which is preliminary data.</text>
</comment>
<reference evidence="1" key="2">
    <citation type="submission" date="2019-10" db="EMBL/GenBank/DDBJ databases">
        <authorList>
            <person name="Sugawara M."/>
            <person name="Epstein B."/>
            <person name="Badgley B."/>
            <person name="Unno T."/>
            <person name="Xu L."/>
            <person name="Reese J."/>
            <person name="Gyaneshwar P."/>
            <person name="Denny R."/>
            <person name="Mudege J."/>
            <person name="Bharti A."/>
            <person name="Farmer A."/>
            <person name="May G."/>
            <person name="Woodward J."/>
            <person name="Medigue C."/>
            <person name="Vallenet D."/>
            <person name="Lajus A."/>
            <person name="Rouy Z."/>
            <person name="Martinez-Vaz B."/>
            <person name="Tiffin P."/>
            <person name="Young N."/>
            <person name="Sadowsky M."/>
        </authorList>
    </citation>
    <scope>NUCLEOTIDE SEQUENCE</scope>
    <source>
        <strain evidence="1">USDA205</strain>
    </source>
</reference>
<dbReference type="EMBL" id="WISZ01000042">
    <property type="protein sequence ID" value="MQX07284.1"/>
    <property type="molecule type" value="Genomic_DNA"/>
</dbReference>